<keyword evidence="3" id="KW-1185">Reference proteome</keyword>
<organism evidence="2 3">
    <name type="scientific">Microbacterium binotii</name>
    <dbReference type="NCBI Taxonomy" id="462710"/>
    <lineage>
        <taxon>Bacteria</taxon>
        <taxon>Bacillati</taxon>
        <taxon>Actinomycetota</taxon>
        <taxon>Actinomycetes</taxon>
        <taxon>Micrococcales</taxon>
        <taxon>Microbacteriaceae</taxon>
        <taxon>Microbacterium</taxon>
    </lineage>
</organism>
<feature type="domain" description="Aminoglycoside phosphotransferase" evidence="1">
    <location>
        <begin position="102"/>
        <end position="180"/>
    </location>
</feature>
<dbReference type="InterPro" id="IPR002575">
    <property type="entry name" value="Aminoglycoside_PTrfase"/>
</dbReference>
<sequence>MQQEQGLSGGNSAGAVFRAGDTVRKPWTPASPHVHAYVASLREAGVEAPAPLGRDEQGRQVWEFIPGTLAAEGLTRPELHRVGAMVRAIHDASAGFAVPADAVWDSAIPAPGAELVCHNDLAPWNLVTGDRWVFIDWDAAAPSTRLWDLAYAAQAFTLNDPSRSPDGAAADLAAFADGYGADAALRAALPAAMAARAEAMHELLRSSHAAGREPWGSMFLSGHGEHWLAASRYVREHAGAWAEALGA</sequence>
<accession>A0ABP6BP55</accession>
<evidence type="ECO:0000259" key="1">
    <source>
        <dbReference type="Pfam" id="PF01636"/>
    </source>
</evidence>
<reference evidence="3" key="1">
    <citation type="journal article" date="2019" name="Int. J. Syst. Evol. Microbiol.">
        <title>The Global Catalogue of Microorganisms (GCM) 10K type strain sequencing project: providing services to taxonomists for standard genome sequencing and annotation.</title>
        <authorList>
            <consortium name="The Broad Institute Genomics Platform"/>
            <consortium name="The Broad Institute Genome Sequencing Center for Infectious Disease"/>
            <person name="Wu L."/>
            <person name="Ma J."/>
        </authorList>
    </citation>
    <scope>NUCLEOTIDE SEQUENCE [LARGE SCALE GENOMIC DNA]</scope>
    <source>
        <strain evidence="3">JCM 16365</strain>
    </source>
</reference>
<dbReference type="EMBL" id="BAAARI010000012">
    <property type="protein sequence ID" value="GAA2580112.1"/>
    <property type="molecule type" value="Genomic_DNA"/>
</dbReference>
<comment type="caution">
    <text evidence="2">The sequence shown here is derived from an EMBL/GenBank/DDBJ whole genome shotgun (WGS) entry which is preliminary data.</text>
</comment>
<gene>
    <name evidence="2" type="ORF">GCM10009862_19170</name>
</gene>
<dbReference type="Gene3D" id="3.90.1200.10">
    <property type="match status" value="1"/>
</dbReference>
<dbReference type="InterPro" id="IPR011009">
    <property type="entry name" value="Kinase-like_dom_sf"/>
</dbReference>
<proteinExistence type="predicted"/>
<dbReference type="RefSeq" id="WP_344228982.1">
    <property type="nucleotide sequence ID" value="NZ_BAAARI010000012.1"/>
</dbReference>
<evidence type="ECO:0000313" key="2">
    <source>
        <dbReference type="EMBL" id="GAA2580112.1"/>
    </source>
</evidence>
<evidence type="ECO:0000313" key="3">
    <source>
        <dbReference type="Proteomes" id="UP001500274"/>
    </source>
</evidence>
<dbReference type="Pfam" id="PF01636">
    <property type="entry name" value="APH"/>
    <property type="match status" value="1"/>
</dbReference>
<protein>
    <recommendedName>
        <fullName evidence="1">Aminoglycoside phosphotransferase domain-containing protein</fullName>
    </recommendedName>
</protein>
<name>A0ABP6BP55_9MICO</name>
<dbReference type="SUPFAM" id="SSF56112">
    <property type="entry name" value="Protein kinase-like (PK-like)"/>
    <property type="match status" value="1"/>
</dbReference>
<dbReference type="Proteomes" id="UP001500274">
    <property type="component" value="Unassembled WGS sequence"/>
</dbReference>